<comment type="caution">
    <text evidence="1">The sequence shown here is derived from an EMBL/GenBank/DDBJ whole genome shotgun (WGS) entry which is preliminary data.</text>
</comment>
<organism evidence="1 2">
    <name type="scientific">Austropuccinia psidii MF-1</name>
    <dbReference type="NCBI Taxonomy" id="1389203"/>
    <lineage>
        <taxon>Eukaryota</taxon>
        <taxon>Fungi</taxon>
        <taxon>Dikarya</taxon>
        <taxon>Basidiomycota</taxon>
        <taxon>Pucciniomycotina</taxon>
        <taxon>Pucciniomycetes</taxon>
        <taxon>Pucciniales</taxon>
        <taxon>Sphaerophragmiaceae</taxon>
        <taxon>Austropuccinia</taxon>
    </lineage>
</organism>
<evidence type="ECO:0000313" key="1">
    <source>
        <dbReference type="EMBL" id="MBW0572767.1"/>
    </source>
</evidence>
<dbReference type="EMBL" id="AVOT02090733">
    <property type="protein sequence ID" value="MBW0572767.1"/>
    <property type="molecule type" value="Genomic_DNA"/>
</dbReference>
<proteinExistence type="predicted"/>
<accession>A0A9Q3PUF0</accession>
<name>A0A9Q3PUF0_9BASI</name>
<reference evidence="1" key="1">
    <citation type="submission" date="2021-03" db="EMBL/GenBank/DDBJ databases">
        <title>Draft genome sequence of rust myrtle Austropuccinia psidii MF-1, a brazilian biotype.</title>
        <authorList>
            <person name="Quecine M.C."/>
            <person name="Pachon D.M.R."/>
            <person name="Bonatelli M.L."/>
            <person name="Correr F.H."/>
            <person name="Franceschini L.M."/>
            <person name="Leite T.F."/>
            <person name="Margarido G.R.A."/>
            <person name="Almeida C.A."/>
            <person name="Ferrarezi J.A."/>
            <person name="Labate C.A."/>
        </authorList>
    </citation>
    <scope>NUCLEOTIDE SEQUENCE</scope>
    <source>
        <strain evidence="1">MF-1</strain>
    </source>
</reference>
<sequence>MQIPQSIFLQEQVPGEDYWPCEHLKCYSLIMYSLDVSQEVISDPSRIVTSSLRSAKPKFEELVFGTPATPVKQAMWEWITLMTPPSTPALASYSISSTRALSPEEEPPSAALAFYTFINGDYLPELFVDDPEIFFLSGPTSNLQSPNHPATHYDLVVGMVAQSLFISNDK</sequence>
<keyword evidence="2" id="KW-1185">Reference proteome</keyword>
<dbReference type="AlphaFoldDB" id="A0A9Q3PUF0"/>
<dbReference type="Proteomes" id="UP000765509">
    <property type="component" value="Unassembled WGS sequence"/>
</dbReference>
<evidence type="ECO:0000313" key="2">
    <source>
        <dbReference type="Proteomes" id="UP000765509"/>
    </source>
</evidence>
<protein>
    <submittedName>
        <fullName evidence="1">Uncharacterized protein</fullName>
    </submittedName>
</protein>
<gene>
    <name evidence="1" type="ORF">O181_112482</name>
</gene>